<name>A0A345L4V0_9CAUD</name>
<organism evidence="2 3">
    <name type="scientific">Gordonia phage NatB6</name>
    <dbReference type="NCBI Taxonomy" id="2250322"/>
    <lineage>
        <taxon>Viruses</taxon>
        <taxon>Duplodnaviria</taxon>
        <taxon>Heunggongvirae</taxon>
        <taxon>Uroviricota</taxon>
        <taxon>Caudoviricetes</taxon>
        <taxon>Zierdtviridae</taxon>
        <taxon>Emilbogenvirinae</taxon>
        <taxon>Foxborovirus</taxon>
        <taxon>Foxborovirus NatB6</taxon>
    </lineage>
</organism>
<proteinExistence type="predicted"/>
<dbReference type="Proteomes" id="UP000259879">
    <property type="component" value="Segment"/>
</dbReference>
<dbReference type="KEGG" id="vg:65114644"/>
<keyword evidence="3" id="KW-1185">Reference proteome</keyword>
<feature type="region of interest" description="Disordered" evidence="1">
    <location>
        <begin position="1"/>
        <end position="61"/>
    </location>
</feature>
<evidence type="ECO:0000313" key="2">
    <source>
        <dbReference type="EMBL" id="AXH50302.1"/>
    </source>
</evidence>
<evidence type="ECO:0000313" key="3">
    <source>
        <dbReference type="Proteomes" id="UP000259879"/>
    </source>
</evidence>
<feature type="compositionally biased region" description="Basic residues" evidence="1">
    <location>
        <begin position="35"/>
        <end position="61"/>
    </location>
</feature>
<gene>
    <name evidence="2" type="primary">22</name>
    <name evidence="2" type="ORF">SEA_NATB6_22</name>
</gene>
<reference evidence="2 3" key="1">
    <citation type="submission" date="2018-06" db="EMBL/GenBank/DDBJ databases">
        <authorList>
            <person name="Burkert N.A."/>
            <person name="Costello E."/>
            <person name="Grana D.J."/>
            <person name="Pejavara N.C."/>
            <person name="Picknally G.M."/>
            <person name="Christen E.M."/>
            <person name="Williams K.C."/>
            <person name="Merlino C.O."/>
            <person name="McCann M.P."/>
            <person name="Lee-Soety J.Y."/>
            <person name="Washington J.M."/>
            <person name="Garlena R.A."/>
            <person name="Russell D.A."/>
            <person name="Pope W.H."/>
            <person name="Jacobs-Sera D."/>
            <person name="Hendrix R.W."/>
            <person name="Hatfull G.F."/>
        </authorList>
    </citation>
    <scope>NUCLEOTIDE SEQUENCE [LARGE SCALE GENOMIC DNA]</scope>
</reference>
<dbReference type="RefSeq" id="YP_010096983.1">
    <property type="nucleotide sequence ID" value="NC_055755.1"/>
</dbReference>
<evidence type="ECO:0000256" key="1">
    <source>
        <dbReference type="SAM" id="MobiDB-lite"/>
    </source>
</evidence>
<sequence>MATRRRRGGSLNTRKKGKAKNGAKWGHGFVPKNAAARKLKKKLDRNGKRRKRTSQGYPKKR</sequence>
<protein>
    <submittedName>
        <fullName evidence="2">Uncharacterized protein</fullName>
    </submittedName>
</protein>
<accession>A0A345L4V0</accession>
<feature type="compositionally biased region" description="Basic residues" evidence="1">
    <location>
        <begin position="1"/>
        <end position="21"/>
    </location>
</feature>
<dbReference type="GeneID" id="65114644"/>
<dbReference type="EMBL" id="MH536824">
    <property type="protein sequence ID" value="AXH50302.1"/>
    <property type="molecule type" value="Genomic_DNA"/>
</dbReference>